<dbReference type="PANTHER" id="PTHR45641">
    <property type="entry name" value="TETRATRICOPEPTIDE REPEAT PROTEIN (AFU_ORTHOLOGUE AFUA_6G03870)"/>
    <property type="match status" value="1"/>
</dbReference>
<name>A0A8J7PPK4_9BACT</name>
<dbReference type="SUPFAM" id="SSF48452">
    <property type="entry name" value="TPR-like"/>
    <property type="match status" value="2"/>
</dbReference>
<feature type="repeat" description="TPR" evidence="3">
    <location>
        <begin position="253"/>
        <end position="286"/>
    </location>
</feature>
<dbReference type="Proteomes" id="UP000664277">
    <property type="component" value="Unassembled WGS sequence"/>
</dbReference>
<evidence type="ECO:0000256" key="2">
    <source>
        <dbReference type="ARBA" id="ARBA00022803"/>
    </source>
</evidence>
<organism evidence="5 6">
    <name type="scientific">Candidatus Obscuribacter phosphatis</name>
    <dbReference type="NCBI Taxonomy" id="1906157"/>
    <lineage>
        <taxon>Bacteria</taxon>
        <taxon>Bacillati</taxon>
        <taxon>Candidatus Melainabacteria</taxon>
        <taxon>Candidatus Obscuribacterales</taxon>
        <taxon>Candidatus Obscuribacteraceae</taxon>
        <taxon>Candidatus Obscuribacter</taxon>
    </lineage>
</organism>
<evidence type="ECO:0000313" key="5">
    <source>
        <dbReference type="EMBL" id="MBN8662760.1"/>
    </source>
</evidence>
<dbReference type="Pfam" id="PF13424">
    <property type="entry name" value="TPR_12"/>
    <property type="match status" value="1"/>
</dbReference>
<feature type="domain" description="MalT-like TPR region" evidence="4">
    <location>
        <begin position="98"/>
        <end position="281"/>
    </location>
</feature>
<dbReference type="PROSITE" id="PS50005">
    <property type="entry name" value="TPR"/>
    <property type="match status" value="4"/>
</dbReference>
<dbReference type="Pfam" id="PF17874">
    <property type="entry name" value="TPR_MalT"/>
    <property type="match status" value="1"/>
</dbReference>
<dbReference type="Gene3D" id="1.25.40.10">
    <property type="entry name" value="Tetratricopeptide repeat domain"/>
    <property type="match status" value="4"/>
</dbReference>
<accession>A0A8J7PPK4</accession>
<gene>
    <name evidence="5" type="ORF">J0M35_20495</name>
</gene>
<feature type="repeat" description="TPR" evidence="3">
    <location>
        <begin position="377"/>
        <end position="410"/>
    </location>
</feature>
<evidence type="ECO:0000256" key="1">
    <source>
        <dbReference type="ARBA" id="ARBA00022737"/>
    </source>
</evidence>
<proteinExistence type="predicted"/>
<evidence type="ECO:0000256" key="3">
    <source>
        <dbReference type="PROSITE-ProRule" id="PRU00339"/>
    </source>
</evidence>
<evidence type="ECO:0000259" key="4">
    <source>
        <dbReference type="Pfam" id="PF17874"/>
    </source>
</evidence>
<dbReference type="PANTHER" id="PTHR45641:SF19">
    <property type="entry name" value="NEPHROCYSTIN-3"/>
    <property type="match status" value="1"/>
</dbReference>
<dbReference type="InterPro" id="IPR019734">
    <property type="entry name" value="TPR_rpt"/>
</dbReference>
<dbReference type="EMBL" id="JAFLCK010000052">
    <property type="protein sequence ID" value="MBN8662760.1"/>
    <property type="molecule type" value="Genomic_DNA"/>
</dbReference>
<protein>
    <submittedName>
        <fullName evidence="5">Tetratricopeptide repeat protein</fullName>
    </submittedName>
</protein>
<feature type="repeat" description="TPR" evidence="3">
    <location>
        <begin position="336"/>
        <end position="369"/>
    </location>
</feature>
<keyword evidence="2 3" id="KW-0802">TPR repeat</keyword>
<reference evidence="5" key="1">
    <citation type="submission" date="2021-02" db="EMBL/GenBank/DDBJ databases">
        <title>Genome-Resolved Metagenomics of a Microbial Community Performing Photosynthetic Biological Nutrient Removal.</title>
        <authorList>
            <person name="Mcdaniel E.A."/>
        </authorList>
    </citation>
    <scope>NUCLEOTIDE SEQUENCE</scope>
    <source>
        <strain evidence="5">UWPOB_OBS1</strain>
    </source>
</reference>
<dbReference type="AlphaFoldDB" id="A0A8J7PPK4"/>
<evidence type="ECO:0000313" key="6">
    <source>
        <dbReference type="Proteomes" id="UP000664277"/>
    </source>
</evidence>
<dbReference type="InterPro" id="IPR011990">
    <property type="entry name" value="TPR-like_helical_dom_sf"/>
</dbReference>
<feature type="repeat" description="TPR" evidence="3">
    <location>
        <begin position="132"/>
        <end position="165"/>
    </location>
</feature>
<dbReference type="InterPro" id="IPR041617">
    <property type="entry name" value="TPR_MalT"/>
</dbReference>
<comment type="caution">
    <text evidence="5">The sequence shown here is derived from an EMBL/GenBank/DDBJ whole genome shotgun (WGS) entry which is preliminary data.</text>
</comment>
<dbReference type="SMART" id="SM00028">
    <property type="entry name" value="TPR"/>
    <property type="match status" value="9"/>
</dbReference>
<dbReference type="Pfam" id="PF13374">
    <property type="entry name" value="TPR_10"/>
    <property type="match status" value="1"/>
</dbReference>
<sequence>MASLRWVDSLQSCYSQHVTIVFILLALLLAPQLPFGAHRANASEGDDISHWQKVSKAATAAFHEGRTQQADALFRQALQLARKSGKKDLIGNSLCNLATAVYERGRIEESISLCRQAISLLEKEPTLKEDLYVVLRSLGGIYENSGRTSEAVESYKQIIALMNKDSSCKPMERIPYLYLLASLYEKNGKLQQVLSLYSEALAIEEKARVEPLVLVNAISRLANINYKLGHFKEAESLNKRALAIEEKAGKISGCLYNNLGLIYTALGRFSQAESMFNCALRSLENRPDKTEDLGQALGNLACLHMDRFEPKLAEPLYRRALQIKEKAVGLDSVELLTELSNLGNCYRSQGKLAQAQESFDRALRLVKESALTEFQKAEFFNNLALLYVTQRKYSQAETLYKRAVAALEATLGKEHPDLVRMRRNYADLLNETKHSI</sequence>
<keyword evidence="1" id="KW-0677">Repeat</keyword>